<sequence length="224" mass="24784">MSVTRVRTPPEVLIRVRRRSKTAVHPGKCHLVCNGIMRPTDFTLGNSASNSLGEISNVRKLFISSDRNINISSSSSHFDKRYNYISAPFTLTSSSQLNSHVKQLEASIRLLAEHLVDIALEQCLCCDSIPLAALCITRQPNQVVLSSTAVTTADELLAWQQRVLQLWSSLVTSCPAGLSRQVQLQVVSQSLACFTQRYAARLEVETRPEQLHSIGLVGRLISKI</sequence>
<name>A0A448WGU1_9PLAT</name>
<evidence type="ECO:0000313" key="1">
    <source>
        <dbReference type="EMBL" id="VEL11394.1"/>
    </source>
</evidence>
<accession>A0A448WGU1</accession>
<protein>
    <submittedName>
        <fullName evidence="1">Uncharacterized protein</fullName>
    </submittedName>
</protein>
<dbReference type="Proteomes" id="UP000784294">
    <property type="component" value="Unassembled WGS sequence"/>
</dbReference>
<gene>
    <name evidence="1" type="ORF">PXEA_LOCUS4834</name>
</gene>
<comment type="caution">
    <text evidence="1">The sequence shown here is derived from an EMBL/GenBank/DDBJ whole genome shotgun (WGS) entry which is preliminary data.</text>
</comment>
<organism evidence="1 2">
    <name type="scientific">Protopolystoma xenopodis</name>
    <dbReference type="NCBI Taxonomy" id="117903"/>
    <lineage>
        <taxon>Eukaryota</taxon>
        <taxon>Metazoa</taxon>
        <taxon>Spiralia</taxon>
        <taxon>Lophotrochozoa</taxon>
        <taxon>Platyhelminthes</taxon>
        <taxon>Monogenea</taxon>
        <taxon>Polyopisthocotylea</taxon>
        <taxon>Polystomatidea</taxon>
        <taxon>Polystomatidae</taxon>
        <taxon>Protopolystoma</taxon>
    </lineage>
</organism>
<reference evidence="1" key="1">
    <citation type="submission" date="2018-11" db="EMBL/GenBank/DDBJ databases">
        <authorList>
            <consortium name="Pathogen Informatics"/>
        </authorList>
    </citation>
    <scope>NUCLEOTIDE SEQUENCE</scope>
</reference>
<keyword evidence="2" id="KW-1185">Reference proteome</keyword>
<dbReference type="AlphaFoldDB" id="A0A448WGU1"/>
<evidence type="ECO:0000313" key="2">
    <source>
        <dbReference type="Proteomes" id="UP000784294"/>
    </source>
</evidence>
<proteinExistence type="predicted"/>
<dbReference type="EMBL" id="CAAALY010011689">
    <property type="protein sequence ID" value="VEL11394.1"/>
    <property type="molecule type" value="Genomic_DNA"/>
</dbReference>